<dbReference type="InParanoid" id="G2XRM3"/>
<organism evidence="1 2">
    <name type="scientific">Botryotinia fuckeliana (strain T4)</name>
    <name type="common">Noble rot fungus</name>
    <name type="synonym">Botrytis cinerea</name>
    <dbReference type="NCBI Taxonomy" id="999810"/>
    <lineage>
        <taxon>Eukaryota</taxon>
        <taxon>Fungi</taxon>
        <taxon>Dikarya</taxon>
        <taxon>Ascomycota</taxon>
        <taxon>Pezizomycotina</taxon>
        <taxon>Leotiomycetes</taxon>
        <taxon>Helotiales</taxon>
        <taxon>Sclerotiniaceae</taxon>
        <taxon>Botrytis</taxon>
    </lineage>
</organism>
<name>G2XRM3_BOTF4</name>
<dbReference type="Proteomes" id="UP000008177">
    <property type="component" value="Unplaced contigs"/>
</dbReference>
<dbReference type="AlphaFoldDB" id="G2XRM3"/>
<dbReference type="EMBL" id="FQ790257">
    <property type="protein sequence ID" value="CCD33685.1"/>
    <property type="molecule type" value="Genomic_DNA"/>
</dbReference>
<gene>
    <name evidence="1" type="ORF">BofuT4_P066440.1</name>
</gene>
<proteinExistence type="predicted"/>
<evidence type="ECO:0000313" key="1">
    <source>
        <dbReference type="EMBL" id="CCD33685.1"/>
    </source>
</evidence>
<sequence>MSLAYFMDIPPDKLKTRQNGVKYYSFGECGHYYYLNPDGSQCYAYGSWKLFINTNGQRRWIPLQREFAYSPEKMNARLVYNFSGQLIYRETRDCLGYVAAPSLGTLIMRYNQEVVQEYLDTLECRINSVIRRQHWERVKKVAWDEIIYLEWKTGLWYGKWLEKERKRLQDKGQYSEYNVWVDDELKRVMRDNGVEDIKEENVEEGAIEQENVKKENSKEEIIKEETTEEIFIKIEFSDKISIGSKF</sequence>
<dbReference type="HOGENOM" id="CLU_1128913_0_0_1"/>
<protein>
    <submittedName>
        <fullName evidence="1">Uncharacterized protein</fullName>
    </submittedName>
</protein>
<dbReference type="OrthoDB" id="3520941at2759"/>
<accession>G2XRM3</accession>
<evidence type="ECO:0000313" key="2">
    <source>
        <dbReference type="Proteomes" id="UP000008177"/>
    </source>
</evidence>
<reference evidence="2" key="1">
    <citation type="journal article" date="2011" name="PLoS Genet.">
        <title>Genomic analysis of the necrotrophic fungal pathogens Sclerotinia sclerotiorum and Botrytis cinerea.</title>
        <authorList>
            <person name="Amselem J."/>
            <person name="Cuomo C.A."/>
            <person name="van Kan J.A."/>
            <person name="Viaud M."/>
            <person name="Benito E.P."/>
            <person name="Couloux A."/>
            <person name="Coutinho P.M."/>
            <person name="de Vries R.P."/>
            <person name="Dyer P.S."/>
            <person name="Fillinger S."/>
            <person name="Fournier E."/>
            <person name="Gout L."/>
            <person name="Hahn M."/>
            <person name="Kohn L."/>
            <person name="Lapalu N."/>
            <person name="Plummer K.M."/>
            <person name="Pradier J.M."/>
            <person name="Quevillon E."/>
            <person name="Sharon A."/>
            <person name="Simon A."/>
            <person name="ten Have A."/>
            <person name="Tudzynski B."/>
            <person name="Tudzynski P."/>
            <person name="Wincker P."/>
            <person name="Andrew M."/>
            <person name="Anthouard V."/>
            <person name="Beever R.E."/>
            <person name="Beffa R."/>
            <person name="Benoit I."/>
            <person name="Bouzid O."/>
            <person name="Brault B."/>
            <person name="Chen Z."/>
            <person name="Choquer M."/>
            <person name="Collemare J."/>
            <person name="Cotton P."/>
            <person name="Danchin E.G."/>
            <person name="Da Silva C."/>
            <person name="Gautier A."/>
            <person name="Giraud C."/>
            <person name="Giraud T."/>
            <person name="Gonzalez C."/>
            <person name="Grossetete S."/>
            <person name="Guldener U."/>
            <person name="Henrissat B."/>
            <person name="Howlett B.J."/>
            <person name="Kodira C."/>
            <person name="Kretschmer M."/>
            <person name="Lappartient A."/>
            <person name="Leroch M."/>
            <person name="Levis C."/>
            <person name="Mauceli E."/>
            <person name="Neuveglise C."/>
            <person name="Oeser B."/>
            <person name="Pearson M."/>
            <person name="Poulain J."/>
            <person name="Poussereau N."/>
            <person name="Quesneville H."/>
            <person name="Rascle C."/>
            <person name="Schumacher J."/>
            <person name="Segurens B."/>
            <person name="Sexton A."/>
            <person name="Silva E."/>
            <person name="Sirven C."/>
            <person name="Soanes D.M."/>
            <person name="Talbot N.J."/>
            <person name="Templeton M."/>
            <person name="Yandava C."/>
            <person name="Yarden O."/>
            <person name="Zeng Q."/>
            <person name="Rollins J.A."/>
            <person name="Lebrun M.H."/>
            <person name="Dickman M."/>
        </authorList>
    </citation>
    <scope>NUCLEOTIDE SEQUENCE [LARGE SCALE GENOMIC DNA]</scope>
    <source>
        <strain evidence="2">T4</strain>
    </source>
</reference>